<feature type="transmembrane region" description="Helical" evidence="6">
    <location>
        <begin position="49"/>
        <end position="69"/>
    </location>
</feature>
<comment type="caution">
    <text evidence="7">The sequence shown here is derived from an EMBL/GenBank/DDBJ whole genome shotgun (WGS) entry which is preliminary data.</text>
</comment>
<dbReference type="Gene3D" id="1.20.1250.20">
    <property type="entry name" value="MFS general substrate transporter like domains"/>
    <property type="match status" value="1"/>
</dbReference>
<dbReference type="InterPro" id="IPR011701">
    <property type="entry name" value="MFS"/>
</dbReference>
<sequence>MFQSSLFRDRNVYLLVGANLLTSMGYGIALIAIPWLLINQPGGEARFGFIAFLAYFLIFLTGPFLGVFIDRYDRKRVLVAFRLVMLLILAAMLLLAPAGDNAISWLLSAYFMLSSLFLMLNQGARTAFIQENYDPKSYQALNSVIEIEGQLAAVITGGVAALMLDRWSLAEIILVNMALFAGSTVLVGLLKRKNMGENANHVAEPSVDGYWEGFFGGLRHLIHHPGRFLFLCGSFMPYLCVQTNNFLLPVLLVRVVQASVQELALYEMMFGGGAVMAGLLVPFLARRYTNRLMINSCMVLFTTVMILQAIWPGEVTLVWMAIFLGTANSIIRISRNSWMMNHIEPRYLGRVSTALPALMQLVKALMIGAVTLLVGQASPVMGLWLLVGLLVISCVACFMPFDIKRSQVVDPAH</sequence>
<keyword evidence="2" id="KW-1003">Cell membrane</keyword>
<dbReference type="OrthoDB" id="9812221at2"/>
<dbReference type="Proteomes" id="UP000256845">
    <property type="component" value="Unassembled WGS sequence"/>
</dbReference>
<feature type="transmembrane region" description="Helical" evidence="6">
    <location>
        <begin position="228"/>
        <end position="252"/>
    </location>
</feature>
<evidence type="ECO:0000256" key="3">
    <source>
        <dbReference type="ARBA" id="ARBA00022692"/>
    </source>
</evidence>
<dbReference type="AlphaFoldDB" id="A0A3D9HPF1"/>
<dbReference type="InterPro" id="IPR036259">
    <property type="entry name" value="MFS_trans_sf"/>
</dbReference>
<evidence type="ECO:0000256" key="6">
    <source>
        <dbReference type="SAM" id="Phobius"/>
    </source>
</evidence>
<accession>A0A3D9HPF1</accession>
<feature type="transmembrane region" description="Helical" evidence="6">
    <location>
        <begin position="292"/>
        <end position="311"/>
    </location>
</feature>
<keyword evidence="4 6" id="KW-1133">Transmembrane helix</keyword>
<feature type="transmembrane region" description="Helical" evidence="6">
    <location>
        <begin position="140"/>
        <end position="163"/>
    </location>
</feature>
<dbReference type="Pfam" id="PF07690">
    <property type="entry name" value="MFS_1"/>
    <property type="match status" value="1"/>
</dbReference>
<name>A0A3D9HPF1_9PROT</name>
<reference evidence="7 8" key="1">
    <citation type="submission" date="2018-07" db="EMBL/GenBank/DDBJ databases">
        <title>Genomic Encyclopedia of Type Strains, Phase III (KMG-III): the genomes of soil and plant-associated and newly described type strains.</title>
        <authorList>
            <person name="Whitman W."/>
        </authorList>
    </citation>
    <scope>NUCLEOTIDE SEQUENCE [LARGE SCALE GENOMIC DNA]</scope>
    <source>
        <strain evidence="7 8">CECT 8488</strain>
    </source>
</reference>
<comment type="subcellular location">
    <subcellularLocation>
        <location evidence="1">Cell membrane</location>
        <topology evidence="1">Multi-pass membrane protein</topology>
    </subcellularLocation>
</comment>
<evidence type="ECO:0000313" key="8">
    <source>
        <dbReference type="Proteomes" id="UP000256845"/>
    </source>
</evidence>
<dbReference type="PANTHER" id="PTHR23513">
    <property type="entry name" value="INTEGRAL MEMBRANE EFFLUX PROTEIN-RELATED"/>
    <property type="match status" value="1"/>
</dbReference>
<evidence type="ECO:0000256" key="5">
    <source>
        <dbReference type="ARBA" id="ARBA00023136"/>
    </source>
</evidence>
<protein>
    <submittedName>
        <fullName evidence="7">MFS-type transporter involved in bile tolerance (Atg22 family)</fullName>
    </submittedName>
</protein>
<evidence type="ECO:0000256" key="2">
    <source>
        <dbReference type="ARBA" id="ARBA00022475"/>
    </source>
</evidence>
<dbReference type="RefSeq" id="WP_115936237.1">
    <property type="nucleotide sequence ID" value="NZ_QRDW01000003.1"/>
</dbReference>
<dbReference type="PANTHER" id="PTHR23513:SF11">
    <property type="entry name" value="STAPHYLOFERRIN A TRANSPORTER"/>
    <property type="match status" value="1"/>
</dbReference>
<feature type="transmembrane region" description="Helical" evidence="6">
    <location>
        <begin position="102"/>
        <end position="120"/>
    </location>
</feature>
<organism evidence="7 8">
    <name type="scientific">Aestuariispira insulae</name>
    <dbReference type="NCBI Taxonomy" id="1461337"/>
    <lineage>
        <taxon>Bacteria</taxon>
        <taxon>Pseudomonadati</taxon>
        <taxon>Pseudomonadota</taxon>
        <taxon>Alphaproteobacteria</taxon>
        <taxon>Rhodospirillales</taxon>
        <taxon>Kiloniellaceae</taxon>
        <taxon>Aestuariispira</taxon>
    </lineage>
</organism>
<dbReference type="SUPFAM" id="SSF103473">
    <property type="entry name" value="MFS general substrate transporter"/>
    <property type="match status" value="1"/>
</dbReference>
<keyword evidence="3 6" id="KW-0812">Transmembrane</keyword>
<feature type="transmembrane region" description="Helical" evidence="6">
    <location>
        <begin position="355"/>
        <end position="375"/>
    </location>
</feature>
<dbReference type="CDD" id="cd06173">
    <property type="entry name" value="MFS_MefA_like"/>
    <property type="match status" value="1"/>
</dbReference>
<keyword evidence="5 6" id="KW-0472">Membrane</keyword>
<evidence type="ECO:0000256" key="1">
    <source>
        <dbReference type="ARBA" id="ARBA00004651"/>
    </source>
</evidence>
<feature type="transmembrane region" description="Helical" evidence="6">
    <location>
        <begin position="12"/>
        <end position="37"/>
    </location>
</feature>
<dbReference type="GO" id="GO:0022857">
    <property type="term" value="F:transmembrane transporter activity"/>
    <property type="evidence" value="ECO:0007669"/>
    <property type="project" value="InterPro"/>
</dbReference>
<feature type="transmembrane region" description="Helical" evidence="6">
    <location>
        <begin position="264"/>
        <end position="285"/>
    </location>
</feature>
<keyword evidence="8" id="KW-1185">Reference proteome</keyword>
<proteinExistence type="predicted"/>
<feature type="transmembrane region" description="Helical" evidence="6">
    <location>
        <begin position="317"/>
        <end position="334"/>
    </location>
</feature>
<evidence type="ECO:0000313" key="7">
    <source>
        <dbReference type="EMBL" id="RED51339.1"/>
    </source>
</evidence>
<dbReference type="GO" id="GO:0005886">
    <property type="term" value="C:plasma membrane"/>
    <property type="evidence" value="ECO:0007669"/>
    <property type="project" value="UniProtKB-SubCell"/>
</dbReference>
<feature type="transmembrane region" description="Helical" evidence="6">
    <location>
        <begin position="76"/>
        <end position="96"/>
    </location>
</feature>
<gene>
    <name evidence="7" type="ORF">DFP90_103139</name>
</gene>
<feature type="transmembrane region" description="Helical" evidence="6">
    <location>
        <begin position="381"/>
        <end position="401"/>
    </location>
</feature>
<feature type="transmembrane region" description="Helical" evidence="6">
    <location>
        <begin position="169"/>
        <end position="190"/>
    </location>
</feature>
<evidence type="ECO:0000256" key="4">
    <source>
        <dbReference type="ARBA" id="ARBA00022989"/>
    </source>
</evidence>
<dbReference type="EMBL" id="QRDW01000003">
    <property type="protein sequence ID" value="RED51339.1"/>
    <property type="molecule type" value="Genomic_DNA"/>
</dbReference>